<dbReference type="PANTHER" id="PTHR30061:SF50">
    <property type="entry name" value="MALTOSE_MALTODEXTRIN-BINDING PERIPLASMIC PROTEIN"/>
    <property type="match status" value="1"/>
</dbReference>
<reference evidence="5" key="1">
    <citation type="submission" date="2021-05" db="EMBL/GenBank/DDBJ databases">
        <title>Novel Bacillus species.</title>
        <authorList>
            <person name="Liu G."/>
        </authorList>
    </citation>
    <scope>NUCLEOTIDE SEQUENCE</scope>
    <source>
        <strain evidence="5">FJAT-50051</strain>
    </source>
</reference>
<dbReference type="Gene3D" id="3.40.190.10">
    <property type="entry name" value="Periplasmic binding protein-like II"/>
    <property type="match status" value="1"/>
</dbReference>
<gene>
    <name evidence="5" type="ORF">KHB02_15290</name>
</gene>
<comment type="similarity">
    <text evidence="1">Belongs to the bacterial solute-binding protein 1 family.</text>
</comment>
<dbReference type="PANTHER" id="PTHR30061">
    <property type="entry name" value="MALTOSE-BINDING PERIPLASMIC PROTEIN"/>
    <property type="match status" value="1"/>
</dbReference>
<evidence type="ECO:0000256" key="3">
    <source>
        <dbReference type="ARBA" id="ARBA00022729"/>
    </source>
</evidence>
<dbReference type="AlphaFoldDB" id="A0A942SYH9"/>
<name>A0A942SYH9_9BACI</name>
<organism evidence="5">
    <name type="scientific">Neobacillus citreus</name>
    <dbReference type="NCBI Taxonomy" id="2833578"/>
    <lineage>
        <taxon>Bacteria</taxon>
        <taxon>Bacillati</taxon>
        <taxon>Bacillota</taxon>
        <taxon>Bacilli</taxon>
        <taxon>Bacillales</taxon>
        <taxon>Bacillaceae</taxon>
        <taxon>Neobacillus</taxon>
    </lineage>
</organism>
<dbReference type="GO" id="GO:0055052">
    <property type="term" value="C:ATP-binding cassette (ABC) transporter complex, substrate-binding subunit-containing"/>
    <property type="evidence" value="ECO:0007669"/>
    <property type="project" value="TreeGrafter"/>
</dbReference>
<dbReference type="SUPFAM" id="SSF53850">
    <property type="entry name" value="Periplasmic binding protein-like II"/>
    <property type="match status" value="1"/>
</dbReference>
<keyword evidence="3 4" id="KW-0732">Signal</keyword>
<dbReference type="GO" id="GO:0015768">
    <property type="term" value="P:maltose transport"/>
    <property type="evidence" value="ECO:0007669"/>
    <property type="project" value="TreeGrafter"/>
</dbReference>
<feature type="signal peptide" evidence="4">
    <location>
        <begin position="1"/>
        <end position="35"/>
    </location>
</feature>
<dbReference type="EMBL" id="JAGYPE010000002">
    <property type="protein sequence ID" value="MBS4182760.1"/>
    <property type="molecule type" value="Genomic_DNA"/>
</dbReference>
<sequence>MRTTNRVTKGRATALLATAAATALVLTGCSAGSDAANGGGSGKIEGTITLQTWALTPTYTDYLQGVIDDFEQEHPDATVKLQDQPGDGYADKVLSQASSNTLPDVVNLPPDIALPLAKRGFLQDVSKDDTKLADTYVAGALDSYRYKGLDGTYGYPWYLNTDVNYWNSEMFAKCGLDADNPPKTTDDLFAQAKTMHEQCPDDYLMSRKPGLGDFTLAGVKVLNGDGTKFTFADSDEAVDLITRYKEAYQDGYMPSNVLNSDYLGNSTLFTQAKVAWTTGGATALSDMEKNNPSLKGKVTVSPALDTPPLYVQGLSVSSKSKHLATAEAFARFMTNAENQEAFAHQVNIFPSTTSSQSDPYFSKDDGTVNGKARVLANEALKEAKVLNPVEANSAMTDFLDQQIALAMKGQVTPEKALQTAQTKMNSLLANG</sequence>
<dbReference type="Pfam" id="PF01547">
    <property type="entry name" value="SBP_bac_1"/>
    <property type="match status" value="1"/>
</dbReference>
<dbReference type="GO" id="GO:0042956">
    <property type="term" value="P:maltodextrin transmembrane transport"/>
    <property type="evidence" value="ECO:0007669"/>
    <property type="project" value="TreeGrafter"/>
</dbReference>
<evidence type="ECO:0000256" key="4">
    <source>
        <dbReference type="SAM" id="SignalP"/>
    </source>
</evidence>
<evidence type="ECO:0000256" key="2">
    <source>
        <dbReference type="ARBA" id="ARBA00022448"/>
    </source>
</evidence>
<feature type="chain" id="PRO_5037834232" evidence="4">
    <location>
        <begin position="36"/>
        <end position="431"/>
    </location>
</feature>
<protein>
    <submittedName>
        <fullName evidence="5">Sugar ABC transporter substrate-binding protein</fullName>
    </submittedName>
</protein>
<keyword evidence="2" id="KW-0813">Transport</keyword>
<dbReference type="CDD" id="cd13585">
    <property type="entry name" value="PBP2_TMBP_like"/>
    <property type="match status" value="1"/>
</dbReference>
<dbReference type="PROSITE" id="PS51257">
    <property type="entry name" value="PROKAR_LIPOPROTEIN"/>
    <property type="match status" value="1"/>
</dbReference>
<evidence type="ECO:0000313" key="5">
    <source>
        <dbReference type="EMBL" id="MBS4182760.1"/>
    </source>
</evidence>
<evidence type="ECO:0000256" key="1">
    <source>
        <dbReference type="ARBA" id="ARBA00008520"/>
    </source>
</evidence>
<dbReference type="InterPro" id="IPR006059">
    <property type="entry name" value="SBP"/>
</dbReference>
<proteinExistence type="inferred from homology"/>
<comment type="caution">
    <text evidence="5">The sequence shown here is derived from an EMBL/GenBank/DDBJ whole genome shotgun (WGS) entry which is preliminary data.</text>
</comment>
<dbReference type="GO" id="GO:1901982">
    <property type="term" value="F:maltose binding"/>
    <property type="evidence" value="ECO:0007669"/>
    <property type="project" value="TreeGrafter"/>
</dbReference>
<accession>A0A942SYH9</accession>